<dbReference type="AlphaFoldDB" id="A0AAV3YK38"/>
<feature type="region of interest" description="Disordered" evidence="1">
    <location>
        <begin position="1"/>
        <end position="59"/>
    </location>
</feature>
<reference evidence="2 3" key="1">
    <citation type="journal article" date="2021" name="Elife">
        <title>Chloroplast acquisition without the gene transfer in kleptoplastic sea slugs, Plakobranchus ocellatus.</title>
        <authorList>
            <person name="Maeda T."/>
            <person name="Takahashi S."/>
            <person name="Yoshida T."/>
            <person name="Shimamura S."/>
            <person name="Takaki Y."/>
            <person name="Nagai Y."/>
            <person name="Toyoda A."/>
            <person name="Suzuki Y."/>
            <person name="Arimoto A."/>
            <person name="Ishii H."/>
            <person name="Satoh N."/>
            <person name="Nishiyama T."/>
            <person name="Hasebe M."/>
            <person name="Maruyama T."/>
            <person name="Minagawa J."/>
            <person name="Obokata J."/>
            <person name="Shigenobu S."/>
        </authorList>
    </citation>
    <scope>NUCLEOTIDE SEQUENCE [LARGE SCALE GENOMIC DNA]</scope>
</reference>
<proteinExistence type="predicted"/>
<name>A0AAV3YK38_9GAST</name>
<organism evidence="2 3">
    <name type="scientific">Plakobranchus ocellatus</name>
    <dbReference type="NCBI Taxonomy" id="259542"/>
    <lineage>
        <taxon>Eukaryota</taxon>
        <taxon>Metazoa</taxon>
        <taxon>Spiralia</taxon>
        <taxon>Lophotrochozoa</taxon>
        <taxon>Mollusca</taxon>
        <taxon>Gastropoda</taxon>
        <taxon>Heterobranchia</taxon>
        <taxon>Euthyneura</taxon>
        <taxon>Panpulmonata</taxon>
        <taxon>Sacoglossa</taxon>
        <taxon>Placobranchoidea</taxon>
        <taxon>Plakobranchidae</taxon>
        <taxon>Plakobranchus</taxon>
    </lineage>
</organism>
<comment type="caution">
    <text evidence="2">The sequence shown here is derived from an EMBL/GenBank/DDBJ whole genome shotgun (WGS) entry which is preliminary data.</text>
</comment>
<evidence type="ECO:0000313" key="2">
    <source>
        <dbReference type="EMBL" id="GFN83099.1"/>
    </source>
</evidence>
<evidence type="ECO:0008006" key="4">
    <source>
        <dbReference type="Google" id="ProtNLM"/>
    </source>
</evidence>
<accession>A0AAV3YK38</accession>
<evidence type="ECO:0000256" key="1">
    <source>
        <dbReference type="SAM" id="MobiDB-lite"/>
    </source>
</evidence>
<dbReference type="EMBL" id="BLXT01001093">
    <property type="protein sequence ID" value="GFN83099.1"/>
    <property type="molecule type" value="Genomic_DNA"/>
</dbReference>
<gene>
    <name evidence="2" type="ORF">PoB_000960500</name>
</gene>
<feature type="compositionally biased region" description="Polar residues" evidence="1">
    <location>
        <begin position="37"/>
        <end position="53"/>
    </location>
</feature>
<keyword evidence="3" id="KW-1185">Reference proteome</keyword>
<sequence length="165" mass="18860">MASHQQKTRGEDSCSRHQRPGKPWSNLTDNRGKSGVARQSDSPPDRLYSQNSGRQKHSSDFIAAARQTPECFWRPPKLLKSLSGGRRIDSVYAKTTLARGRTTLNNNNNNNKIPYSYCSWQGGMTFTFDEFEHFFQKKIYPSSRYDNPGKKEKFQASSCKILFAL</sequence>
<dbReference type="Proteomes" id="UP000735302">
    <property type="component" value="Unassembled WGS sequence"/>
</dbReference>
<evidence type="ECO:0000313" key="3">
    <source>
        <dbReference type="Proteomes" id="UP000735302"/>
    </source>
</evidence>
<protein>
    <recommendedName>
        <fullName evidence="4">Domain of unknown function with conserved HDNR motif domain-containing protein</fullName>
    </recommendedName>
</protein>